<organism evidence="2 3">
    <name type="scientific">Zasmidium cellare ATCC 36951</name>
    <dbReference type="NCBI Taxonomy" id="1080233"/>
    <lineage>
        <taxon>Eukaryota</taxon>
        <taxon>Fungi</taxon>
        <taxon>Dikarya</taxon>
        <taxon>Ascomycota</taxon>
        <taxon>Pezizomycotina</taxon>
        <taxon>Dothideomycetes</taxon>
        <taxon>Dothideomycetidae</taxon>
        <taxon>Mycosphaerellales</taxon>
        <taxon>Mycosphaerellaceae</taxon>
        <taxon>Zasmidium</taxon>
    </lineage>
</organism>
<dbReference type="Proteomes" id="UP000799537">
    <property type="component" value="Unassembled WGS sequence"/>
</dbReference>
<dbReference type="GeneID" id="54566619"/>
<gene>
    <name evidence="2" type="ORF">M409DRAFT_56618</name>
</gene>
<name>A0A6A6CEI7_ZASCE</name>
<proteinExistence type="predicted"/>
<dbReference type="EMBL" id="ML993604">
    <property type="protein sequence ID" value="KAF2164342.1"/>
    <property type="molecule type" value="Genomic_DNA"/>
</dbReference>
<dbReference type="AlphaFoldDB" id="A0A6A6CEI7"/>
<sequence>MKLSLLALAIAPVVALVTAHVPYYNITPTFFDLQITIEPINDTSTTFTPQMEIDLYGALRATDRPASPHGDWDEDLFVQLVEEIYHTLARLVPVEEGDVTYPPPPPKAGGGEGHPLDLTNATDTDPVLASLLKRLPVDRRQRREIISGMGPVDFLGEKGVYFNRLLDEMNEIFRLGPRERILGPPTAFRWLKDSDNGRPVVVVDVGTNSIHRMRDAEILDDAYTKQLEGNEAKLEDCQCDYRNWPSMAAPEFLMGILRKFHEGVWIPDGGGYVEIPAREMEEEWVGRMSAKRRLLMDVYGWPGEGFRESDWKREVQRYANVRPGEDEDFCMKLLP</sequence>
<evidence type="ECO:0000313" key="2">
    <source>
        <dbReference type="EMBL" id="KAF2164342.1"/>
    </source>
</evidence>
<evidence type="ECO:0000313" key="3">
    <source>
        <dbReference type="Proteomes" id="UP000799537"/>
    </source>
</evidence>
<feature type="signal peptide" evidence="1">
    <location>
        <begin position="1"/>
        <end position="19"/>
    </location>
</feature>
<keyword evidence="3" id="KW-1185">Reference proteome</keyword>
<reference evidence="2" key="1">
    <citation type="journal article" date="2020" name="Stud. Mycol.">
        <title>101 Dothideomycetes genomes: a test case for predicting lifestyles and emergence of pathogens.</title>
        <authorList>
            <person name="Haridas S."/>
            <person name="Albert R."/>
            <person name="Binder M."/>
            <person name="Bloem J."/>
            <person name="Labutti K."/>
            <person name="Salamov A."/>
            <person name="Andreopoulos B."/>
            <person name="Baker S."/>
            <person name="Barry K."/>
            <person name="Bills G."/>
            <person name="Bluhm B."/>
            <person name="Cannon C."/>
            <person name="Castanera R."/>
            <person name="Culley D."/>
            <person name="Daum C."/>
            <person name="Ezra D."/>
            <person name="Gonzalez J."/>
            <person name="Henrissat B."/>
            <person name="Kuo A."/>
            <person name="Liang C."/>
            <person name="Lipzen A."/>
            <person name="Lutzoni F."/>
            <person name="Magnuson J."/>
            <person name="Mondo S."/>
            <person name="Nolan M."/>
            <person name="Ohm R."/>
            <person name="Pangilinan J."/>
            <person name="Park H.-J."/>
            <person name="Ramirez L."/>
            <person name="Alfaro M."/>
            <person name="Sun H."/>
            <person name="Tritt A."/>
            <person name="Yoshinaga Y."/>
            <person name="Zwiers L.-H."/>
            <person name="Turgeon B."/>
            <person name="Goodwin S."/>
            <person name="Spatafora J."/>
            <person name="Crous P."/>
            <person name="Grigoriev I."/>
        </authorList>
    </citation>
    <scope>NUCLEOTIDE SEQUENCE</scope>
    <source>
        <strain evidence="2">ATCC 36951</strain>
    </source>
</reference>
<feature type="chain" id="PRO_5025427695" evidence="1">
    <location>
        <begin position="20"/>
        <end position="335"/>
    </location>
</feature>
<accession>A0A6A6CEI7</accession>
<evidence type="ECO:0000256" key="1">
    <source>
        <dbReference type="SAM" id="SignalP"/>
    </source>
</evidence>
<keyword evidence="1" id="KW-0732">Signal</keyword>
<protein>
    <submittedName>
        <fullName evidence="2">Uncharacterized protein</fullName>
    </submittedName>
</protein>
<dbReference type="RefSeq" id="XP_033665231.1">
    <property type="nucleotide sequence ID" value="XM_033813347.1"/>
</dbReference>